<reference evidence="1" key="1">
    <citation type="journal article" date="2016" name="Insect Biochem. Mol. Biol.">
        <title>Multifaceted biological insights from a draft genome sequence of the tobacco hornworm moth, Manduca sexta.</title>
        <authorList>
            <person name="Kanost M.R."/>
            <person name="Arrese E.L."/>
            <person name="Cao X."/>
            <person name="Chen Y.R."/>
            <person name="Chellapilla S."/>
            <person name="Goldsmith M.R."/>
            <person name="Grosse-Wilde E."/>
            <person name="Heckel D.G."/>
            <person name="Herndon N."/>
            <person name="Jiang H."/>
            <person name="Papanicolaou A."/>
            <person name="Qu J."/>
            <person name="Soulages J.L."/>
            <person name="Vogel H."/>
            <person name="Walters J."/>
            <person name="Waterhouse R.M."/>
            <person name="Ahn S.J."/>
            <person name="Almeida F.C."/>
            <person name="An C."/>
            <person name="Aqrawi P."/>
            <person name="Bretschneider A."/>
            <person name="Bryant W.B."/>
            <person name="Bucks S."/>
            <person name="Chao H."/>
            <person name="Chevignon G."/>
            <person name="Christen J.M."/>
            <person name="Clarke D.F."/>
            <person name="Dittmer N.T."/>
            <person name="Ferguson L.C.F."/>
            <person name="Garavelou S."/>
            <person name="Gordon K.H.J."/>
            <person name="Gunaratna R.T."/>
            <person name="Han Y."/>
            <person name="Hauser F."/>
            <person name="He Y."/>
            <person name="Heidel-Fischer H."/>
            <person name="Hirsh A."/>
            <person name="Hu Y."/>
            <person name="Jiang H."/>
            <person name="Kalra D."/>
            <person name="Klinner C."/>
            <person name="Konig C."/>
            <person name="Kovar C."/>
            <person name="Kroll A.R."/>
            <person name="Kuwar S.S."/>
            <person name="Lee S.L."/>
            <person name="Lehman R."/>
            <person name="Li K."/>
            <person name="Li Z."/>
            <person name="Liang H."/>
            <person name="Lovelace S."/>
            <person name="Lu Z."/>
            <person name="Mansfield J.H."/>
            <person name="McCulloch K.J."/>
            <person name="Mathew T."/>
            <person name="Morton B."/>
            <person name="Muzny D.M."/>
            <person name="Neunemann D."/>
            <person name="Ongeri F."/>
            <person name="Pauchet Y."/>
            <person name="Pu L.L."/>
            <person name="Pyrousis I."/>
            <person name="Rao X.J."/>
            <person name="Redding A."/>
            <person name="Roesel C."/>
            <person name="Sanchez-Gracia A."/>
            <person name="Schaack S."/>
            <person name="Shukla A."/>
            <person name="Tetreau G."/>
            <person name="Wang Y."/>
            <person name="Xiong G.H."/>
            <person name="Traut W."/>
            <person name="Walsh T.K."/>
            <person name="Worley K.C."/>
            <person name="Wu D."/>
            <person name="Wu W."/>
            <person name="Wu Y.Q."/>
            <person name="Zhang X."/>
            <person name="Zou Z."/>
            <person name="Zucker H."/>
            <person name="Briscoe A.D."/>
            <person name="Burmester T."/>
            <person name="Clem R.J."/>
            <person name="Feyereisen R."/>
            <person name="Grimmelikhuijzen C.J.P."/>
            <person name="Hamodrakas S.J."/>
            <person name="Hansson B.S."/>
            <person name="Huguet E."/>
            <person name="Jermiin L.S."/>
            <person name="Lan Q."/>
            <person name="Lehman H.K."/>
            <person name="Lorenzen M."/>
            <person name="Merzendorfer H."/>
            <person name="Michalopoulos I."/>
            <person name="Morton D.B."/>
            <person name="Muthukrishnan S."/>
            <person name="Oakeshott J.G."/>
            <person name="Palmer W."/>
            <person name="Park Y."/>
            <person name="Passarelli A.L."/>
            <person name="Rozas J."/>
            <person name="Schwartz L.M."/>
            <person name="Smith W."/>
            <person name="Southgate A."/>
            <person name="Vilcinskas A."/>
            <person name="Vogt R."/>
            <person name="Wang P."/>
            <person name="Werren J."/>
            <person name="Yu X.Q."/>
            <person name="Zhou J.J."/>
            <person name="Brown S.J."/>
            <person name="Scherer S.E."/>
            <person name="Richards S."/>
            <person name="Blissard G.W."/>
        </authorList>
    </citation>
    <scope>NUCLEOTIDE SEQUENCE</scope>
</reference>
<dbReference type="AlphaFoldDB" id="A0A921YM14"/>
<dbReference type="Proteomes" id="UP000791440">
    <property type="component" value="Unassembled WGS sequence"/>
</dbReference>
<accession>A0A921YM14</accession>
<proteinExistence type="predicted"/>
<comment type="caution">
    <text evidence="1">The sequence shown here is derived from an EMBL/GenBank/DDBJ whole genome shotgun (WGS) entry which is preliminary data.</text>
</comment>
<keyword evidence="2" id="KW-1185">Reference proteome</keyword>
<dbReference type="EMBL" id="JH668288">
    <property type="protein sequence ID" value="KAG6441639.1"/>
    <property type="molecule type" value="Genomic_DNA"/>
</dbReference>
<gene>
    <name evidence="1" type="ORF">O3G_MSEX002012</name>
</gene>
<reference evidence="1" key="2">
    <citation type="submission" date="2020-12" db="EMBL/GenBank/DDBJ databases">
        <authorList>
            <person name="Kanost M."/>
        </authorList>
    </citation>
    <scope>NUCLEOTIDE SEQUENCE</scope>
</reference>
<organism evidence="1 2">
    <name type="scientific">Manduca sexta</name>
    <name type="common">Tobacco hawkmoth</name>
    <name type="synonym">Tobacco hornworm</name>
    <dbReference type="NCBI Taxonomy" id="7130"/>
    <lineage>
        <taxon>Eukaryota</taxon>
        <taxon>Metazoa</taxon>
        <taxon>Ecdysozoa</taxon>
        <taxon>Arthropoda</taxon>
        <taxon>Hexapoda</taxon>
        <taxon>Insecta</taxon>
        <taxon>Pterygota</taxon>
        <taxon>Neoptera</taxon>
        <taxon>Endopterygota</taxon>
        <taxon>Lepidoptera</taxon>
        <taxon>Glossata</taxon>
        <taxon>Ditrysia</taxon>
        <taxon>Bombycoidea</taxon>
        <taxon>Sphingidae</taxon>
        <taxon>Sphinginae</taxon>
        <taxon>Sphingini</taxon>
        <taxon>Manduca</taxon>
    </lineage>
</organism>
<name>A0A921YM14_MANSE</name>
<sequence>MEGDIVNSVLELYKDSKWRDIVDRYHDHPERNKLLWVYPSGENFQFLKQCLEDLLCTNIVSIGCGSGLLEWIMSQATGIPVSGVEVDGAWWHCKYAPPTFIPLLFTPMEIDKEIITLLSKPHTALMFCYFNARAAFENYLNKFSGNVLIIIGPGEGKGVHTEPRPFEEVDNWKLYKWQEVRQSRDFIAVYVRECLRNGVMKHI</sequence>
<evidence type="ECO:0000313" key="2">
    <source>
        <dbReference type="Proteomes" id="UP000791440"/>
    </source>
</evidence>
<protein>
    <submittedName>
        <fullName evidence="1">Uncharacterized protein</fullName>
    </submittedName>
</protein>
<evidence type="ECO:0000313" key="1">
    <source>
        <dbReference type="EMBL" id="KAG6441639.1"/>
    </source>
</evidence>